<reference evidence="1 2" key="1">
    <citation type="submission" date="2020-08" db="EMBL/GenBank/DDBJ databases">
        <title>Genomic Encyclopedia of Type Strains, Phase III (KMG-III): the genomes of soil and plant-associated and newly described type strains.</title>
        <authorList>
            <person name="Whitman W."/>
        </authorList>
    </citation>
    <scope>NUCLEOTIDE SEQUENCE [LARGE SCALE GENOMIC DNA]</scope>
    <source>
        <strain evidence="1 2">CECT 8712</strain>
    </source>
</reference>
<protein>
    <recommendedName>
        <fullName evidence="3">Bacteriocin fulvocin C-related protein</fullName>
    </recommendedName>
</protein>
<keyword evidence="2" id="KW-1185">Reference proteome</keyword>
<gene>
    <name evidence="1" type="ORF">FHS13_004241</name>
</gene>
<dbReference type="AlphaFoldDB" id="A0A841IVQ5"/>
<dbReference type="RefSeq" id="WP_184293680.1">
    <property type="nucleotide sequence ID" value="NZ_JACHJO010000019.1"/>
</dbReference>
<evidence type="ECO:0000313" key="2">
    <source>
        <dbReference type="Proteomes" id="UP000536604"/>
    </source>
</evidence>
<sequence>MSSHYISRWVLAFDASCERCRAVSAVVEDACADRIELLPLLHPEVERWRRDALGEHAPWAPTLIRVGEGPTRAWTGPMLGMRLLARLGPASTLRLVSALSSLRAPRSAGPAAVDRKGFLRLGTGLGVAVGLVLAGRTPALAESAEANEIQTWVKANRGRLPDRLDTFGSHPMAYRRAIFAELSPQARSRLWVEHLGRYRREHPNLTGAQREVLERAEELAAEPALFSEVRTGPDAELDDLTRSAIAAYGEQEAHALLATLGPPESAVMSENSVMAAKENCTCSIHSDWCRGTSWCRLSGCKYNLGCGTLFLSVCNGHCYTP</sequence>
<dbReference type="Proteomes" id="UP000536604">
    <property type="component" value="Unassembled WGS sequence"/>
</dbReference>
<dbReference type="NCBIfam" id="NF033852">
    <property type="entry name" value="fulvocin_rel"/>
    <property type="match status" value="1"/>
</dbReference>
<dbReference type="EMBL" id="JACHJO010000019">
    <property type="protein sequence ID" value="MBB6122252.1"/>
    <property type="molecule type" value="Genomic_DNA"/>
</dbReference>
<accession>A0A841IVQ5</accession>
<proteinExistence type="predicted"/>
<name>A0A841IVQ5_9ACTN</name>
<comment type="caution">
    <text evidence="1">The sequence shown here is derived from an EMBL/GenBank/DDBJ whole genome shotgun (WGS) entry which is preliminary data.</text>
</comment>
<organism evidence="1 2">
    <name type="scientific">Nocardiopsis algeriensis</name>
    <dbReference type="NCBI Taxonomy" id="1478215"/>
    <lineage>
        <taxon>Bacteria</taxon>
        <taxon>Bacillati</taxon>
        <taxon>Actinomycetota</taxon>
        <taxon>Actinomycetes</taxon>
        <taxon>Streptosporangiales</taxon>
        <taxon>Nocardiopsidaceae</taxon>
        <taxon>Nocardiopsis</taxon>
    </lineage>
</organism>
<evidence type="ECO:0000313" key="1">
    <source>
        <dbReference type="EMBL" id="MBB6122252.1"/>
    </source>
</evidence>
<evidence type="ECO:0008006" key="3">
    <source>
        <dbReference type="Google" id="ProtNLM"/>
    </source>
</evidence>